<organism evidence="3 4">
    <name type="scientific">Jatropha curcas</name>
    <name type="common">Barbados nut</name>
    <dbReference type="NCBI Taxonomy" id="180498"/>
    <lineage>
        <taxon>Eukaryota</taxon>
        <taxon>Viridiplantae</taxon>
        <taxon>Streptophyta</taxon>
        <taxon>Embryophyta</taxon>
        <taxon>Tracheophyta</taxon>
        <taxon>Spermatophyta</taxon>
        <taxon>Magnoliopsida</taxon>
        <taxon>eudicotyledons</taxon>
        <taxon>Gunneridae</taxon>
        <taxon>Pentapetalae</taxon>
        <taxon>rosids</taxon>
        <taxon>fabids</taxon>
        <taxon>Malpighiales</taxon>
        <taxon>Euphorbiaceae</taxon>
        <taxon>Crotonoideae</taxon>
        <taxon>Jatropheae</taxon>
        <taxon>Jatropha</taxon>
    </lineage>
</organism>
<protein>
    <submittedName>
        <fullName evidence="3">Uncharacterized protein</fullName>
    </submittedName>
</protein>
<dbReference type="PROSITE" id="PS00061">
    <property type="entry name" value="ADH_SHORT"/>
    <property type="match status" value="1"/>
</dbReference>
<dbReference type="EMBL" id="KK914347">
    <property type="protein sequence ID" value="KDP39715.1"/>
    <property type="molecule type" value="Genomic_DNA"/>
</dbReference>
<dbReference type="InterPro" id="IPR002347">
    <property type="entry name" value="SDR_fam"/>
</dbReference>
<sequence length="268" mass="28412">MATANTSAATTTPPLQDRIAIVTGSSRGIGKAIAIHLASLGAKIVVNYTSNKDQADLVANEINSSINDDNRSTRAIVVQADISEPDQFKLLFDEAERVFGSEVHVLVNSAAISDSKYPTIADTSVEDFDRIFSVNCRGTFLCCKEAANRIKRGGGGRIILISSSLVGALKPKIATYTASKAAVETMTRILAKELKGTGITANCVAPGPIATEMFFEGRSEEYVKSAIEVCPHGRLGEPMDVALVVGFLATDASEWVNGQVIRANGGYI</sequence>
<dbReference type="GO" id="GO:0016614">
    <property type="term" value="F:oxidoreductase activity, acting on CH-OH group of donors"/>
    <property type="evidence" value="ECO:0007669"/>
    <property type="project" value="UniProtKB-ARBA"/>
</dbReference>
<dbReference type="PRINTS" id="PR00080">
    <property type="entry name" value="SDRFAMILY"/>
</dbReference>
<dbReference type="KEGG" id="jcu:105632643"/>
<dbReference type="PANTHER" id="PTHR48107">
    <property type="entry name" value="NADPH-DEPENDENT ALDEHYDE REDUCTASE-LIKE PROTEIN, CHLOROPLASTIC-RELATED"/>
    <property type="match status" value="1"/>
</dbReference>
<evidence type="ECO:0000313" key="4">
    <source>
        <dbReference type="Proteomes" id="UP000027138"/>
    </source>
</evidence>
<dbReference type="SUPFAM" id="SSF51735">
    <property type="entry name" value="NAD(P)-binding Rossmann-fold domains"/>
    <property type="match status" value="1"/>
</dbReference>
<keyword evidence="2" id="KW-0560">Oxidoreductase</keyword>
<keyword evidence="4" id="KW-1185">Reference proteome</keyword>
<dbReference type="AlphaFoldDB" id="A0A067L5H4"/>
<name>A0A067L5H4_JATCU</name>
<dbReference type="STRING" id="180498.A0A067L5H4"/>
<dbReference type="OrthoDB" id="1669814at2759"/>
<dbReference type="FunFam" id="3.40.50.720:FF:000084">
    <property type="entry name" value="Short-chain dehydrogenase reductase"/>
    <property type="match status" value="1"/>
</dbReference>
<dbReference type="PRINTS" id="PR00081">
    <property type="entry name" value="GDHRDH"/>
</dbReference>
<dbReference type="Gene3D" id="3.40.50.720">
    <property type="entry name" value="NAD(P)-binding Rossmann-like Domain"/>
    <property type="match status" value="1"/>
</dbReference>
<dbReference type="InterPro" id="IPR020904">
    <property type="entry name" value="Sc_DH/Rdtase_CS"/>
</dbReference>
<reference evidence="3 4" key="1">
    <citation type="journal article" date="2014" name="PLoS ONE">
        <title>Global Analysis of Gene Expression Profiles in Physic Nut (Jatropha curcas L.) Seedlings Exposed to Salt Stress.</title>
        <authorList>
            <person name="Zhang L."/>
            <person name="Zhang C."/>
            <person name="Wu P."/>
            <person name="Chen Y."/>
            <person name="Li M."/>
            <person name="Jiang H."/>
            <person name="Wu G."/>
        </authorList>
    </citation>
    <scope>NUCLEOTIDE SEQUENCE [LARGE SCALE GENOMIC DNA]</scope>
    <source>
        <strain evidence="4">cv. GZQX0401</strain>
        <tissue evidence="3">Young leaves</tissue>
    </source>
</reference>
<dbReference type="PANTHER" id="PTHR48107:SF29">
    <property type="entry name" value="ENOYL-(ACYL CARRIER) REDUCTASE"/>
    <property type="match status" value="1"/>
</dbReference>
<accession>A0A067L5H4</accession>
<dbReference type="InterPro" id="IPR036291">
    <property type="entry name" value="NAD(P)-bd_dom_sf"/>
</dbReference>
<dbReference type="CDD" id="cd05362">
    <property type="entry name" value="THN_reductase-like_SDR_c"/>
    <property type="match status" value="1"/>
</dbReference>
<proteinExistence type="inferred from homology"/>
<dbReference type="Proteomes" id="UP000027138">
    <property type="component" value="Unassembled WGS sequence"/>
</dbReference>
<dbReference type="Pfam" id="PF13561">
    <property type="entry name" value="adh_short_C2"/>
    <property type="match status" value="1"/>
</dbReference>
<evidence type="ECO:0000256" key="1">
    <source>
        <dbReference type="ARBA" id="ARBA00006484"/>
    </source>
</evidence>
<evidence type="ECO:0000313" key="3">
    <source>
        <dbReference type="EMBL" id="KDP39715.1"/>
    </source>
</evidence>
<comment type="similarity">
    <text evidence="1">Belongs to the short-chain dehydrogenases/reductases (SDR) family.</text>
</comment>
<gene>
    <name evidence="3" type="ORF">JCGZ_02735</name>
</gene>
<evidence type="ECO:0000256" key="2">
    <source>
        <dbReference type="ARBA" id="ARBA00023002"/>
    </source>
</evidence>